<dbReference type="GO" id="GO:0004341">
    <property type="term" value="F:gluconolactonase activity"/>
    <property type="evidence" value="ECO:0007669"/>
    <property type="project" value="TreeGrafter"/>
</dbReference>
<sequence length="290" mass="32603">MLGKLELLVDEKAILGEGPTWDDRRQVLYWLDIMGKKLHIYDYRKETNRTIKLDQMPGTIVPRTSGGTVIALQDGFFFLDPETEQLEPIADPESHLPGNRFNDGKCDPKGRFWAGSIHLEGKEHTCALYCLDTNLEVEKKISEVTNSNGLAWSPDETTFYYIDTPTLKVCAYDYDAETGTITNPRDIIQFPENEGFPDGMTIDEEGMLWIAHYSGSKVSRWDPNSGRQLSSISVPAKHVTSCTFGGPDLDELYITTARADDTDMNEFPHAGGLFRIKTEVKGMSAFRFNG</sequence>
<dbReference type="CDD" id="cd13120">
    <property type="entry name" value="BF2867_like_N"/>
    <property type="match status" value="1"/>
</dbReference>
<proteinExistence type="inferred from homology"/>
<name>A0A2S7MZR8_9BACI</name>
<evidence type="ECO:0000313" key="6">
    <source>
        <dbReference type="Proteomes" id="UP000239663"/>
    </source>
</evidence>
<feature type="domain" description="SMP-30/Gluconolactonase/LRE-like region" evidence="4">
    <location>
        <begin position="15"/>
        <end position="258"/>
    </location>
</feature>
<protein>
    <submittedName>
        <fullName evidence="5">SMP-30/gluconolaconase/LRE domain protein</fullName>
    </submittedName>
</protein>
<comment type="cofactor">
    <cofactor evidence="3">
        <name>Zn(2+)</name>
        <dbReference type="ChEBI" id="CHEBI:29105"/>
    </cofactor>
    <text evidence="3">Binds 1 divalent metal cation per subunit.</text>
</comment>
<evidence type="ECO:0000256" key="1">
    <source>
        <dbReference type="ARBA" id="ARBA00008853"/>
    </source>
</evidence>
<feature type="binding site" evidence="3">
    <location>
        <position position="148"/>
    </location>
    <ligand>
        <name>a divalent metal cation</name>
        <dbReference type="ChEBI" id="CHEBI:60240"/>
    </ligand>
</feature>
<dbReference type="PANTHER" id="PTHR10907:SF47">
    <property type="entry name" value="REGUCALCIN"/>
    <property type="match status" value="1"/>
</dbReference>
<dbReference type="OrthoDB" id="2633250at2"/>
<feature type="binding site" evidence="3">
    <location>
        <position position="102"/>
    </location>
    <ligand>
        <name>substrate</name>
    </ligand>
</feature>
<evidence type="ECO:0000313" key="5">
    <source>
        <dbReference type="EMBL" id="PQD95269.1"/>
    </source>
</evidence>
<comment type="similarity">
    <text evidence="1">Belongs to the SMP-30/CGR1 family.</text>
</comment>
<dbReference type="EMBL" id="PKOZ01000005">
    <property type="protein sequence ID" value="PQD95269.1"/>
    <property type="molecule type" value="Genomic_DNA"/>
</dbReference>
<dbReference type="GO" id="GO:0005509">
    <property type="term" value="F:calcium ion binding"/>
    <property type="evidence" value="ECO:0007669"/>
    <property type="project" value="TreeGrafter"/>
</dbReference>
<dbReference type="InterPro" id="IPR013658">
    <property type="entry name" value="SGL"/>
</dbReference>
<dbReference type="RefSeq" id="WP_104849528.1">
    <property type="nucleotide sequence ID" value="NZ_PKOZ01000005.1"/>
</dbReference>
<dbReference type="Proteomes" id="UP000239663">
    <property type="component" value="Unassembled WGS sequence"/>
</dbReference>
<reference evidence="5 6" key="1">
    <citation type="submission" date="2017-12" db="EMBL/GenBank/DDBJ databases">
        <title>Taxonomic description and draft genome of Pradoshia cofamensis Gen. nov., sp. nov., a thermotolerant bacillale isolated from anterior gut of earthworm Eisenia fetida.</title>
        <authorList>
            <person name="Saha T."/>
            <person name="Chakraborty R."/>
        </authorList>
    </citation>
    <scope>NUCLEOTIDE SEQUENCE [LARGE SCALE GENOMIC DNA]</scope>
    <source>
        <strain evidence="5 6">EAG3</strain>
    </source>
</reference>
<comment type="caution">
    <text evidence="5">The sequence shown here is derived from an EMBL/GenBank/DDBJ whole genome shotgun (WGS) entry which is preliminary data.</text>
</comment>
<accession>A0A2S7MZR8</accession>
<feature type="binding site" evidence="3">
    <location>
        <position position="198"/>
    </location>
    <ligand>
        <name>a divalent metal cation</name>
        <dbReference type="ChEBI" id="CHEBI:60240"/>
    </ligand>
</feature>
<evidence type="ECO:0000256" key="2">
    <source>
        <dbReference type="PIRSR" id="PIRSR605511-1"/>
    </source>
</evidence>
<dbReference type="InterPro" id="IPR011042">
    <property type="entry name" value="6-blade_b-propeller_TolB-like"/>
</dbReference>
<feature type="binding site" evidence="3">
    <location>
        <position position="120"/>
    </location>
    <ligand>
        <name>substrate</name>
    </ligand>
</feature>
<feature type="binding site" evidence="3">
    <location>
        <position position="17"/>
    </location>
    <ligand>
        <name>a divalent metal cation</name>
        <dbReference type="ChEBI" id="CHEBI:60240"/>
    </ligand>
</feature>
<feature type="binding site" evidence="3">
    <location>
        <position position="100"/>
    </location>
    <ligand>
        <name>substrate</name>
    </ligand>
</feature>
<dbReference type="SUPFAM" id="SSF63829">
    <property type="entry name" value="Calcium-dependent phosphotriesterase"/>
    <property type="match status" value="1"/>
</dbReference>
<feature type="active site" description="Proton donor/acceptor" evidence="2">
    <location>
        <position position="198"/>
    </location>
</feature>
<dbReference type="Gene3D" id="2.120.10.30">
    <property type="entry name" value="TolB, C-terminal domain"/>
    <property type="match status" value="1"/>
</dbReference>
<dbReference type="FunFam" id="2.120.10.30:FF:000126">
    <property type="entry name" value="Senescence marker protein-30"/>
    <property type="match status" value="1"/>
</dbReference>
<gene>
    <name evidence="5" type="ORF">CYL18_10850</name>
</gene>
<dbReference type="InterPro" id="IPR005511">
    <property type="entry name" value="SMP-30"/>
</dbReference>
<keyword evidence="3" id="KW-0479">Metal-binding</keyword>
<dbReference type="AlphaFoldDB" id="A0A2S7MZR8"/>
<dbReference type="GO" id="GO:0019853">
    <property type="term" value="P:L-ascorbic acid biosynthetic process"/>
    <property type="evidence" value="ECO:0007669"/>
    <property type="project" value="TreeGrafter"/>
</dbReference>
<evidence type="ECO:0000256" key="3">
    <source>
        <dbReference type="PIRSR" id="PIRSR605511-2"/>
    </source>
</evidence>
<organism evidence="5 6">
    <name type="scientific">Pradoshia eiseniae</name>
    <dbReference type="NCBI Taxonomy" id="2064768"/>
    <lineage>
        <taxon>Bacteria</taxon>
        <taxon>Bacillati</taxon>
        <taxon>Bacillota</taxon>
        <taxon>Bacilli</taxon>
        <taxon>Bacillales</taxon>
        <taxon>Bacillaceae</taxon>
        <taxon>Pradoshia</taxon>
    </lineage>
</organism>
<dbReference type="PANTHER" id="PTHR10907">
    <property type="entry name" value="REGUCALCIN"/>
    <property type="match status" value="1"/>
</dbReference>
<dbReference type="Pfam" id="PF08450">
    <property type="entry name" value="SGL"/>
    <property type="match status" value="1"/>
</dbReference>
<evidence type="ECO:0000259" key="4">
    <source>
        <dbReference type="Pfam" id="PF08450"/>
    </source>
</evidence>
<dbReference type="PRINTS" id="PR01790">
    <property type="entry name" value="SMP30FAMILY"/>
</dbReference>
<keyword evidence="6" id="KW-1185">Reference proteome</keyword>
<keyword evidence="3" id="KW-0862">Zinc</keyword>